<protein>
    <submittedName>
        <fullName evidence="1">Uncharacterized protein</fullName>
    </submittedName>
</protein>
<keyword evidence="2" id="KW-1185">Reference proteome</keyword>
<dbReference type="AlphaFoldDB" id="A0A0R1U0F4"/>
<dbReference type="Proteomes" id="UP000051922">
    <property type="component" value="Unassembled WGS sequence"/>
</dbReference>
<proteinExistence type="predicted"/>
<evidence type="ECO:0000313" key="1">
    <source>
        <dbReference type="EMBL" id="KRL86806.1"/>
    </source>
</evidence>
<name>A0A0R1U0F4_9LACO</name>
<dbReference type="EMBL" id="AZFJ01000037">
    <property type="protein sequence ID" value="KRL86806.1"/>
    <property type="molecule type" value="Genomic_DNA"/>
</dbReference>
<evidence type="ECO:0000313" key="2">
    <source>
        <dbReference type="Proteomes" id="UP000051922"/>
    </source>
</evidence>
<dbReference type="PATRIC" id="fig|1423783.4.peg.468"/>
<sequence>MIATVVVDGSVGRTDELRLTWGAPDTNHVFPKLRKLPSHNRWFQLAGFVAMAPLNRSRRTKAPNIKTNSGAL</sequence>
<organism evidence="1 2">
    <name type="scientific">Lacticaseibacillus pantheris DSM 15945 = JCM 12539 = NBRC 106106</name>
    <dbReference type="NCBI Taxonomy" id="1423783"/>
    <lineage>
        <taxon>Bacteria</taxon>
        <taxon>Bacillati</taxon>
        <taxon>Bacillota</taxon>
        <taxon>Bacilli</taxon>
        <taxon>Lactobacillales</taxon>
        <taxon>Lactobacillaceae</taxon>
        <taxon>Lacticaseibacillus</taxon>
    </lineage>
</organism>
<reference evidence="1 2" key="1">
    <citation type="journal article" date="2015" name="Genome Announc.">
        <title>Expanding the biotechnology potential of lactobacilli through comparative genomics of 213 strains and associated genera.</title>
        <authorList>
            <person name="Sun Z."/>
            <person name="Harris H.M."/>
            <person name="McCann A."/>
            <person name="Guo C."/>
            <person name="Argimon S."/>
            <person name="Zhang W."/>
            <person name="Yang X."/>
            <person name="Jeffery I.B."/>
            <person name="Cooney J.C."/>
            <person name="Kagawa T.F."/>
            <person name="Liu W."/>
            <person name="Song Y."/>
            <person name="Salvetti E."/>
            <person name="Wrobel A."/>
            <person name="Rasinkangas P."/>
            <person name="Parkhill J."/>
            <person name="Rea M.C."/>
            <person name="O'Sullivan O."/>
            <person name="Ritari J."/>
            <person name="Douillard F.P."/>
            <person name="Paul Ross R."/>
            <person name="Yang R."/>
            <person name="Briner A.E."/>
            <person name="Felis G.E."/>
            <person name="de Vos W.M."/>
            <person name="Barrangou R."/>
            <person name="Klaenhammer T.R."/>
            <person name="Caufield P.W."/>
            <person name="Cui Y."/>
            <person name="Zhang H."/>
            <person name="O'Toole P.W."/>
        </authorList>
    </citation>
    <scope>NUCLEOTIDE SEQUENCE [LARGE SCALE GENOMIC DNA]</scope>
    <source>
        <strain evidence="1 2">DSM 15945</strain>
    </source>
</reference>
<accession>A0A0R1U0F4</accession>
<comment type="caution">
    <text evidence="1">The sequence shown here is derived from an EMBL/GenBank/DDBJ whole genome shotgun (WGS) entry which is preliminary data.</text>
</comment>
<gene>
    <name evidence="1" type="ORF">FC50_GL000452</name>
</gene>